<accession>A0ABQ5JPN1</accession>
<keyword evidence="1" id="KW-1133">Transmembrane helix</keyword>
<proteinExistence type="predicted"/>
<evidence type="ECO:0000313" key="3">
    <source>
        <dbReference type="Proteomes" id="UP001628078"/>
    </source>
</evidence>
<reference evidence="2 3" key="1">
    <citation type="submission" date="2022-03" db="EMBL/GenBank/DDBJ databases">
        <title>Draft genome sequence of Furfurilactobacillus curtus JCM 31185.</title>
        <authorList>
            <person name="Suzuki S."/>
            <person name="Endo A."/>
            <person name="Kajikawa A."/>
        </authorList>
    </citation>
    <scope>NUCLEOTIDE SEQUENCE [LARGE SCALE GENOMIC DNA]</scope>
    <source>
        <strain evidence="2 3">JCM 31185</strain>
    </source>
</reference>
<gene>
    <name evidence="2" type="ORF">JCM31185_03550</name>
</gene>
<dbReference type="EMBL" id="BQXO01000001">
    <property type="protein sequence ID" value="GKT05066.1"/>
    <property type="molecule type" value="Genomic_DNA"/>
</dbReference>
<evidence type="ECO:0000256" key="1">
    <source>
        <dbReference type="SAM" id="Phobius"/>
    </source>
</evidence>
<name>A0ABQ5JPN1_9LACO</name>
<evidence type="ECO:0008006" key="4">
    <source>
        <dbReference type="Google" id="ProtNLM"/>
    </source>
</evidence>
<keyword evidence="3" id="KW-1185">Reference proteome</keyword>
<keyword evidence="1" id="KW-0812">Transmembrane</keyword>
<sequence length="211" mass="23482">MAQRSQQASPQKTHSHNGWRTATLILAGLMIIIGLWVGFEATAPISQPVEVTQPVQQSNATFQVQLNTKQVNALADYYINHTKNNKYNYRFVINKHAMLYGKTKFLGANLTYGLIMDPTVTKQGNIKLHATRMAIGRLPLPVHFVMTFVARHYQFPKGVTADAKNNTVNLDLGKIGPKRSLTVRAETLDVNSGTYIFKAGIPQAAFNKEVK</sequence>
<protein>
    <recommendedName>
        <fullName evidence="4">DUF2140 family protein</fullName>
    </recommendedName>
</protein>
<evidence type="ECO:0000313" key="2">
    <source>
        <dbReference type="EMBL" id="GKT05066.1"/>
    </source>
</evidence>
<dbReference type="Pfam" id="PF09911">
    <property type="entry name" value="DUF2140"/>
    <property type="match status" value="1"/>
</dbReference>
<dbReference type="InterPro" id="IPR018672">
    <property type="entry name" value="DUF2140"/>
</dbReference>
<comment type="caution">
    <text evidence="2">The sequence shown here is derived from an EMBL/GenBank/DDBJ whole genome shotgun (WGS) entry which is preliminary data.</text>
</comment>
<feature type="transmembrane region" description="Helical" evidence="1">
    <location>
        <begin position="21"/>
        <end position="39"/>
    </location>
</feature>
<dbReference type="RefSeq" id="WP_407882330.1">
    <property type="nucleotide sequence ID" value="NZ_BQXO01000001.1"/>
</dbReference>
<dbReference type="Proteomes" id="UP001628078">
    <property type="component" value="Unassembled WGS sequence"/>
</dbReference>
<organism evidence="2 3">
    <name type="scientific">Furfurilactobacillus curtus</name>
    <dbReference type="NCBI Taxonomy" id="1746200"/>
    <lineage>
        <taxon>Bacteria</taxon>
        <taxon>Bacillati</taxon>
        <taxon>Bacillota</taxon>
        <taxon>Bacilli</taxon>
        <taxon>Lactobacillales</taxon>
        <taxon>Lactobacillaceae</taxon>
        <taxon>Furfurilactobacillus</taxon>
    </lineage>
</organism>
<keyword evidence="1" id="KW-0472">Membrane</keyword>